<keyword evidence="4" id="KW-1185">Reference proteome</keyword>
<feature type="region of interest" description="Disordered" evidence="1">
    <location>
        <begin position="401"/>
        <end position="421"/>
    </location>
</feature>
<accession>A0AAN6U0X9</accession>
<dbReference type="AlphaFoldDB" id="A0AAN6U0X9"/>
<proteinExistence type="predicted"/>
<feature type="compositionally biased region" description="Basic and acidic residues" evidence="1">
    <location>
        <begin position="401"/>
        <end position="418"/>
    </location>
</feature>
<dbReference type="PANTHER" id="PTHR33112">
    <property type="entry name" value="DOMAIN PROTEIN, PUTATIVE-RELATED"/>
    <property type="match status" value="1"/>
</dbReference>
<name>A0AAN6U0X9_9PEZI</name>
<evidence type="ECO:0000313" key="4">
    <source>
        <dbReference type="Proteomes" id="UP001302602"/>
    </source>
</evidence>
<protein>
    <submittedName>
        <fullName evidence="3">HET-domain-containing protein</fullName>
    </submittedName>
</protein>
<dbReference type="Pfam" id="PF06985">
    <property type="entry name" value="HET"/>
    <property type="match status" value="1"/>
</dbReference>
<reference evidence="3" key="1">
    <citation type="journal article" date="2023" name="Mol. Phylogenet. Evol.">
        <title>Genome-scale phylogeny and comparative genomics of the fungal order Sordariales.</title>
        <authorList>
            <person name="Hensen N."/>
            <person name="Bonometti L."/>
            <person name="Westerberg I."/>
            <person name="Brannstrom I.O."/>
            <person name="Guillou S."/>
            <person name="Cros-Aarteil S."/>
            <person name="Calhoun S."/>
            <person name="Haridas S."/>
            <person name="Kuo A."/>
            <person name="Mondo S."/>
            <person name="Pangilinan J."/>
            <person name="Riley R."/>
            <person name="LaButti K."/>
            <person name="Andreopoulos B."/>
            <person name="Lipzen A."/>
            <person name="Chen C."/>
            <person name="Yan M."/>
            <person name="Daum C."/>
            <person name="Ng V."/>
            <person name="Clum A."/>
            <person name="Steindorff A."/>
            <person name="Ohm R.A."/>
            <person name="Martin F."/>
            <person name="Silar P."/>
            <person name="Natvig D.O."/>
            <person name="Lalanne C."/>
            <person name="Gautier V."/>
            <person name="Ament-Velasquez S.L."/>
            <person name="Kruys A."/>
            <person name="Hutchinson M.I."/>
            <person name="Powell A.J."/>
            <person name="Barry K."/>
            <person name="Miller A.N."/>
            <person name="Grigoriev I.V."/>
            <person name="Debuchy R."/>
            <person name="Gladieux P."/>
            <person name="Hiltunen Thoren M."/>
            <person name="Johannesson H."/>
        </authorList>
    </citation>
    <scope>NUCLEOTIDE SEQUENCE</scope>
    <source>
        <strain evidence="3">CBS 731.68</strain>
    </source>
</reference>
<feature type="domain" description="Heterokaryon incompatibility" evidence="2">
    <location>
        <begin position="205"/>
        <end position="377"/>
    </location>
</feature>
<evidence type="ECO:0000313" key="3">
    <source>
        <dbReference type="EMBL" id="KAK4124395.1"/>
    </source>
</evidence>
<dbReference type="GeneID" id="87827294"/>
<dbReference type="Proteomes" id="UP001302602">
    <property type="component" value="Unassembled WGS sequence"/>
</dbReference>
<dbReference type="PANTHER" id="PTHR33112:SF8">
    <property type="entry name" value="HETEROKARYON INCOMPATIBILITY DOMAIN-CONTAINING PROTEIN"/>
    <property type="match status" value="1"/>
</dbReference>
<dbReference type="RefSeq" id="XP_062648166.1">
    <property type="nucleotide sequence ID" value="XM_062790524.1"/>
</dbReference>
<reference evidence="3" key="2">
    <citation type="submission" date="2023-05" db="EMBL/GenBank/DDBJ databases">
        <authorList>
            <consortium name="Lawrence Berkeley National Laboratory"/>
            <person name="Steindorff A."/>
            <person name="Hensen N."/>
            <person name="Bonometti L."/>
            <person name="Westerberg I."/>
            <person name="Brannstrom I.O."/>
            <person name="Guillou S."/>
            <person name="Cros-Aarteil S."/>
            <person name="Calhoun S."/>
            <person name="Haridas S."/>
            <person name="Kuo A."/>
            <person name="Mondo S."/>
            <person name="Pangilinan J."/>
            <person name="Riley R."/>
            <person name="Labutti K."/>
            <person name="Andreopoulos B."/>
            <person name="Lipzen A."/>
            <person name="Chen C."/>
            <person name="Yanf M."/>
            <person name="Daum C."/>
            <person name="Ng V."/>
            <person name="Clum A."/>
            <person name="Ohm R."/>
            <person name="Martin F."/>
            <person name="Silar P."/>
            <person name="Natvig D."/>
            <person name="Lalanne C."/>
            <person name="Gautier V."/>
            <person name="Ament-Velasquez S.L."/>
            <person name="Kruys A."/>
            <person name="Hutchinson M.I."/>
            <person name="Powell A.J."/>
            <person name="Barry K."/>
            <person name="Miller A.N."/>
            <person name="Grigoriev I.V."/>
            <person name="Debuchy R."/>
            <person name="Gladieux P."/>
            <person name="Thoren M.H."/>
            <person name="Johannesson H."/>
        </authorList>
    </citation>
    <scope>NUCLEOTIDE SEQUENCE</scope>
    <source>
        <strain evidence="3">CBS 731.68</strain>
    </source>
</reference>
<sequence length="716" mass="79659">MLCETCLQIPLDPFLPHEAWGSYRNGRAWFGNAIVRRGADCVDQLRKSSEAGCHLCTIFLGALDAAEPAWATGDFTGSDHSRLLHAPRQHREERPLMEALQLGVKKEGEVLITDGSRTAGLYWELESLNYGQKQLSVHDRADCEENFALAKSWIQTCTQQHTACRLGSEPAFLPTRLIHVGDPAQEKPPRLVITAYFPFPEHTQYLALSHCWGTDRGKTVAKTLTSTLPEYVERIDVKSLPKTFLDAMEVVRRLGYHYLWIDSLCIVQDDKRDFEVECSHMHLVYSQALCTIVASDSEDGDGGCFVPRSPLQVKPCAVTLKNLRRPYHRPNGIMDVVRERFANEPDEAQVTIYPNFGPWARGVQRGAVSRRGWCLQEREMSPRVLHYTRDRLMWECRESIASEDRPEPEPKKKKDEALAPHLSSSRLLDDGALHVVSKLPNRVQLKSHKWDRLVEAYSRRRLSVAADKLPAISGMARALAERQPGDEYLAGIWKGNLLKGLSWFPSKSRDIALVPAGSWPPAPVDAGIPTWSWAAYDGPVTFVGDSWFSGGWSTIIDPDGKEKWVKSGPEVVVKAVSVTHDSEDAFGRVSGGELFLEGWVAALVLNEACLVAEPDTRDRTKKPPFPSKCYSVPVGDAAVVTVFFDYDVAELPVSTVILCLQLGTGVSVRGGNSKVDAGLALMLDPAGSLRRVGMFEVAGDTLQWHETGTREIVRIV</sequence>
<comment type="caution">
    <text evidence="3">The sequence shown here is derived from an EMBL/GenBank/DDBJ whole genome shotgun (WGS) entry which is preliminary data.</text>
</comment>
<dbReference type="InterPro" id="IPR010730">
    <property type="entry name" value="HET"/>
</dbReference>
<organism evidence="3 4">
    <name type="scientific">Parathielavia appendiculata</name>
    <dbReference type="NCBI Taxonomy" id="2587402"/>
    <lineage>
        <taxon>Eukaryota</taxon>
        <taxon>Fungi</taxon>
        <taxon>Dikarya</taxon>
        <taxon>Ascomycota</taxon>
        <taxon>Pezizomycotina</taxon>
        <taxon>Sordariomycetes</taxon>
        <taxon>Sordariomycetidae</taxon>
        <taxon>Sordariales</taxon>
        <taxon>Chaetomiaceae</taxon>
        <taxon>Parathielavia</taxon>
    </lineage>
</organism>
<gene>
    <name evidence="3" type="ORF">N657DRAFT_617553</name>
</gene>
<dbReference type="EMBL" id="MU853227">
    <property type="protein sequence ID" value="KAK4124395.1"/>
    <property type="molecule type" value="Genomic_DNA"/>
</dbReference>
<evidence type="ECO:0000259" key="2">
    <source>
        <dbReference type="Pfam" id="PF06985"/>
    </source>
</evidence>
<evidence type="ECO:0000256" key="1">
    <source>
        <dbReference type="SAM" id="MobiDB-lite"/>
    </source>
</evidence>